<dbReference type="EMBL" id="CP069798">
    <property type="protein sequence ID" value="QRQ81183.1"/>
    <property type="molecule type" value="Genomic_DNA"/>
</dbReference>
<evidence type="ECO:0000313" key="2">
    <source>
        <dbReference type="Proteomes" id="UP000653156"/>
    </source>
</evidence>
<protein>
    <submittedName>
        <fullName evidence="1">Uncharacterized protein</fullName>
    </submittedName>
</protein>
<sequence length="45" mass="4478">MAAIITASAAGRGFGIAPIAKPADFGQSVALTIFNLNTLLGFQAA</sequence>
<dbReference type="Proteomes" id="UP000653156">
    <property type="component" value="Chromosome"/>
</dbReference>
<keyword evidence="2" id="KW-1185">Reference proteome</keyword>
<accession>A0A892ZEW0</accession>
<reference evidence="1" key="1">
    <citation type="submission" date="2021-02" db="EMBL/GenBank/DDBJ databases">
        <title>Neisseriaceae sp. 26B isolated from the cloaca of a Common Toad-headed Turtle (Mesoclemmys nasuta).</title>
        <authorList>
            <person name="Spergser J."/>
            <person name="Busse H.-J."/>
        </authorList>
    </citation>
    <scope>NUCLEOTIDE SEQUENCE</scope>
    <source>
        <strain evidence="1">26B</strain>
    </source>
</reference>
<name>A0A892ZEW0_9NEIS</name>
<gene>
    <name evidence="1" type="ORF">JQU52_10695</name>
</gene>
<dbReference type="RefSeq" id="WP_230338471.1">
    <property type="nucleotide sequence ID" value="NZ_CP069798.1"/>
</dbReference>
<dbReference type="KEGG" id="ptes:JQU52_10695"/>
<proteinExistence type="predicted"/>
<organism evidence="1 2">
    <name type="scientific">Paralysiella testudinis</name>
    <dbReference type="NCBI Taxonomy" id="2809020"/>
    <lineage>
        <taxon>Bacteria</taxon>
        <taxon>Pseudomonadati</taxon>
        <taxon>Pseudomonadota</taxon>
        <taxon>Betaproteobacteria</taxon>
        <taxon>Neisseriales</taxon>
        <taxon>Neisseriaceae</taxon>
        <taxon>Paralysiella</taxon>
    </lineage>
</organism>
<evidence type="ECO:0000313" key="1">
    <source>
        <dbReference type="EMBL" id="QRQ81183.1"/>
    </source>
</evidence>
<dbReference type="AlphaFoldDB" id="A0A892ZEW0"/>